<dbReference type="GO" id="GO:0016757">
    <property type="term" value="F:glycosyltransferase activity"/>
    <property type="evidence" value="ECO:0007669"/>
    <property type="project" value="UniProtKB-KW"/>
</dbReference>
<sequence>MGKNITSIKGILLKILAKLYAKISVSSTSAKFIRLVVSKITDGSFNYFKVFNPDSKQLYFYYRESPKPSFFEEGIGYLNPAIQEQFRSVNKSYTTHIGYLSEYVFVHRKPCIIEPKQGWAIDIATDQLIYPSIPYQSLIAEPYPSWIGYHFRSKKDLLIDIPIISLRMMAKGWLNYWHVFGDLLGQLILLDRLGISQDIPILIPEETYHKPFFQEMLKRSKTLSERKWILQDRYTFVKTNEVYFVQKMPFSKEQFDGVLDYLNIPEINADGELKLYLTRKVSRGRYLVNALLIETIAKEYGFEIVDCDDLDFNEQISYFSKARYIVGLHGAGLTNIIFRRGGELNLLEIFPGNYAPNHYYWLSKTYAYSYDAIIGSSSIDGSFEIDPVLFREKLDSFFNF</sequence>
<gene>
    <name evidence="2" type="ORF">QNI22_27490</name>
</gene>
<reference evidence="2" key="1">
    <citation type="submission" date="2023-05" db="EMBL/GenBank/DDBJ databases">
        <authorList>
            <person name="Zhang X."/>
        </authorList>
    </citation>
    <scope>NUCLEOTIDE SEQUENCE</scope>
    <source>
        <strain evidence="2">BD1B2-1</strain>
    </source>
</reference>
<evidence type="ECO:0000313" key="3">
    <source>
        <dbReference type="Proteomes" id="UP001232063"/>
    </source>
</evidence>
<dbReference type="Pfam" id="PF04577">
    <property type="entry name" value="Glyco_transf_61"/>
    <property type="match status" value="1"/>
</dbReference>
<dbReference type="Proteomes" id="UP001232063">
    <property type="component" value="Unassembled WGS sequence"/>
</dbReference>
<evidence type="ECO:0000259" key="1">
    <source>
        <dbReference type="Pfam" id="PF04577"/>
    </source>
</evidence>
<dbReference type="EC" id="2.4.-.-" evidence="2"/>
<name>A0AAE3UGI7_9BACT</name>
<comment type="caution">
    <text evidence="2">The sequence shown here is derived from an EMBL/GenBank/DDBJ whole genome shotgun (WGS) entry which is preliminary data.</text>
</comment>
<keyword evidence="2" id="KW-0808">Transferase</keyword>
<keyword evidence="2" id="KW-0328">Glycosyltransferase</keyword>
<dbReference type="AlphaFoldDB" id="A0AAE3UGI7"/>
<evidence type="ECO:0000313" key="2">
    <source>
        <dbReference type="EMBL" id="MDJ1504435.1"/>
    </source>
</evidence>
<organism evidence="2 3">
    <name type="scientific">Xanthocytophaga agilis</name>
    <dbReference type="NCBI Taxonomy" id="3048010"/>
    <lineage>
        <taxon>Bacteria</taxon>
        <taxon>Pseudomonadati</taxon>
        <taxon>Bacteroidota</taxon>
        <taxon>Cytophagia</taxon>
        <taxon>Cytophagales</taxon>
        <taxon>Rhodocytophagaceae</taxon>
        <taxon>Xanthocytophaga</taxon>
    </lineage>
</organism>
<feature type="domain" description="Glycosyltransferase 61 catalytic" evidence="1">
    <location>
        <begin position="176"/>
        <end position="339"/>
    </location>
</feature>
<protein>
    <submittedName>
        <fullName evidence="2">Glycosyltransferase family 61 protein</fullName>
        <ecNumber evidence="2">2.4.-.-</ecNumber>
    </submittedName>
</protein>
<keyword evidence="3" id="KW-1185">Reference proteome</keyword>
<accession>A0AAE3UGI7</accession>
<dbReference type="EMBL" id="JASJOU010000011">
    <property type="protein sequence ID" value="MDJ1504435.1"/>
    <property type="molecule type" value="Genomic_DNA"/>
</dbReference>
<dbReference type="InterPro" id="IPR049625">
    <property type="entry name" value="Glyco_transf_61_cat"/>
</dbReference>
<proteinExistence type="predicted"/>